<name>A0ABR1F7H5_9ASCO</name>
<evidence type="ECO:0000256" key="2">
    <source>
        <dbReference type="ARBA" id="ARBA00008773"/>
    </source>
</evidence>
<gene>
    <name evidence="9" type="ORF">BZA70DRAFT_141997</name>
</gene>
<dbReference type="PANTHER" id="PTHR16631">
    <property type="entry name" value="GLUCAN 1,3-BETA-GLUCOSIDASE"/>
    <property type="match status" value="1"/>
</dbReference>
<comment type="caution">
    <text evidence="9">The sequence shown here is derived from an EMBL/GenBank/DDBJ whole genome shotgun (WGS) entry which is preliminary data.</text>
</comment>
<keyword evidence="10" id="KW-1185">Reference proteome</keyword>
<evidence type="ECO:0000256" key="4">
    <source>
        <dbReference type="ARBA" id="ARBA00022525"/>
    </source>
</evidence>
<evidence type="ECO:0000256" key="7">
    <source>
        <dbReference type="ARBA" id="ARBA00023295"/>
    </source>
</evidence>
<dbReference type="InterPro" id="IPR050732">
    <property type="entry name" value="Beta-glucan_modifiers"/>
</dbReference>
<comment type="subcellular location">
    <subcellularLocation>
        <location evidence="1">Secreted</location>
        <location evidence="1">Cell wall</location>
    </subcellularLocation>
</comment>
<evidence type="ECO:0000256" key="6">
    <source>
        <dbReference type="ARBA" id="ARBA00022801"/>
    </source>
</evidence>
<dbReference type="PANTHER" id="PTHR16631:SF24">
    <property type="entry name" value="FAMILY 17 GLUCOSIDASE SCW11-RELATED"/>
    <property type="match status" value="1"/>
</dbReference>
<protein>
    <submittedName>
        <fullName evidence="9">Glycoside hydrolase superfamily</fullName>
    </submittedName>
</protein>
<evidence type="ECO:0000256" key="3">
    <source>
        <dbReference type="ARBA" id="ARBA00022512"/>
    </source>
</evidence>
<accession>A0ABR1F7H5</accession>
<dbReference type="GO" id="GO:0016787">
    <property type="term" value="F:hydrolase activity"/>
    <property type="evidence" value="ECO:0007669"/>
    <property type="project" value="UniProtKB-KW"/>
</dbReference>
<evidence type="ECO:0000256" key="1">
    <source>
        <dbReference type="ARBA" id="ARBA00004191"/>
    </source>
</evidence>
<evidence type="ECO:0000313" key="10">
    <source>
        <dbReference type="Proteomes" id="UP001498771"/>
    </source>
</evidence>
<dbReference type="GeneID" id="90035150"/>
<evidence type="ECO:0000256" key="5">
    <source>
        <dbReference type="ARBA" id="ARBA00022729"/>
    </source>
</evidence>
<sequence length="690" mass="72281">MRPRALVVLLLATLLASASASAHHRHLRRQPAPEPAPAPDAVLVPRDESDCQCSTYVVGVWVDYEPPKSTPTPTTTSYSSTTTEVVYVTVNPSANSSFWSNSSSSSVKPTRSAFYGYLNTSTPSVELTTTLTETGTVYLTPSSSFIPVSSSAEPTTTFTATVLVTPTTTVSLNTTLTVTPSPTLTTTTSETVVTTSTVYVTTTVKTTVTPTVYTELVTITAIPGPTYTIAGVLTTAVTDTETIVVPCSTYTVYSSDFFETLETSTYFITYTQTSTATWLAPASTTASSETEPTSSAYVGTPVVVPANTSTVASSVPTTTLVPTTVAPEAVTTTSTSNGVEVVIISTPDVTVTTDATYYETVSCTSGGVYTVTGGVVTTVTADTLLAVATTAASAKRLVRREETVFQADDKPLAVAAAAAAAAESPSRPWAISYSPYTDEGACKSPADIALDINLIASKGFRAVRIYSTDCGSLTTIGKVAEASGLHLILGLSINESGIEQNDVQLDDLLHFKLWDLVDMVVVGNEAVFNEFCTAAELATYIAHVRNTLRRAGYEGPVTTAETSSVLDSYASVLCPAIDVVGVNVHPFFDATISPEDAGLFVKQNMLHAKSACASTHKLPVAVLETGWPSAGAEANGAAVPGKAEQAAAVTSIMSETDGGNDVVFFTFADDMWKLAGLFGVEQRFGLIDVF</sequence>
<keyword evidence="6 9" id="KW-0378">Hydrolase</keyword>
<dbReference type="Gene3D" id="3.20.20.80">
    <property type="entry name" value="Glycosidases"/>
    <property type="match status" value="2"/>
</dbReference>
<keyword evidence="5 8" id="KW-0732">Signal</keyword>
<reference evidence="9 10" key="1">
    <citation type="submission" date="2024-03" db="EMBL/GenBank/DDBJ databases">
        <title>Genome-scale model development and genomic sequencing of the oleaginous clade Lipomyces.</title>
        <authorList>
            <consortium name="Lawrence Berkeley National Laboratory"/>
            <person name="Czajka J.J."/>
            <person name="Han Y."/>
            <person name="Kim J."/>
            <person name="Mondo S.J."/>
            <person name="Hofstad B.A."/>
            <person name="Robles A."/>
            <person name="Haridas S."/>
            <person name="Riley R."/>
            <person name="LaButti K."/>
            <person name="Pangilinan J."/>
            <person name="Andreopoulos W."/>
            <person name="Lipzen A."/>
            <person name="Yan J."/>
            <person name="Wang M."/>
            <person name="Ng V."/>
            <person name="Grigoriev I.V."/>
            <person name="Spatafora J.W."/>
            <person name="Magnuson J.K."/>
            <person name="Baker S.E."/>
            <person name="Pomraning K.R."/>
        </authorList>
    </citation>
    <scope>NUCLEOTIDE SEQUENCE [LARGE SCALE GENOMIC DNA]</scope>
    <source>
        <strain evidence="9 10">Phaff 52-87</strain>
    </source>
</reference>
<dbReference type="SUPFAM" id="SSF51445">
    <property type="entry name" value="(Trans)glycosidases"/>
    <property type="match status" value="1"/>
</dbReference>
<evidence type="ECO:0000313" key="9">
    <source>
        <dbReference type="EMBL" id="KAK7205786.1"/>
    </source>
</evidence>
<feature type="signal peptide" evidence="8">
    <location>
        <begin position="1"/>
        <end position="20"/>
    </location>
</feature>
<evidence type="ECO:0000256" key="8">
    <source>
        <dbReference type="SAM" id="SignalP"/>
    </source>
</evidence>
<dbReference type="Proteomes" id="UP001498771">
    <property type="component" value="Unassembled WGS sequence"/>
</dbReference>
<dbReference type="RefSeq" id="XP_064768819.1">
    <property type="nucleotide sequence ID" value="XM_064909638.1"/>
</dbReference>
<dbReference type="InterPro" id="IPR017853">
    <property type="entry name" value="GH"/>
</dbReference>
<feature type="chain" id="PRO_5045043669" evidence="8">
    <location>
        <begin position="21"/>
        <end position="690"/>
    </location>
</feature>
<organism evidence="9 10">
    <name type="scientific">Myxozyma melibiosi</name>
    <dbReference type="NCBI Taxonomy" id="54550"/>
    <lineage>
        <taxon>Eukaryota</taxon>
        <taxon>Fungi</taxon>
        <taxon>Dikarya</taxon>
        <taxon>Ascomycota</taxon>
        <taxon>Saccharomycotina</taxon>
        <taxon>Lipomycetes</taxon>
        <taxon>Lipomycetales</taxon>
        <taxon>Lipomycetaceae</taxon>
        <taxon>Myxozyma</taxon>
    </lineage>
</organism>
<keyword evidence="7" id="KW-0326">Glycosidase</keyword>
<keyword evidence="3" id="KW-0134">Cell wall</keyword>
<keyword evidence="4" id="KW-0964">Secreted</keyword>
<comment type="similarity">
    <text evidence="2">Belongs to the glycosyl hydrolase 17 family.</text>
</comment>
<dbReference type="EMBL" id="JBBJBU010000004">
    <property type="protein sequence ID" value="KAK7205786.1"/>
    <property type="molecule type" value="Genomic_DNA"/>
</dbReference>
<proteinExistence type="inferred from homology"/>